<dbReference type="Proteomes" id="UP001396334">
    <property type="component" value="Unassembled WGS sequence"/>
</dbReference>
<feature type="domain" description="Alpha/beta hydrolase fold-3" evidence="2">
    <location>
        <begin position="99"/>
        <end position="319"/>
    </location>
</feature>
<comment type="similarity">
    <text evidence="1">Belongs to the 'GDXG' lipolytic enzyme family.</text>
</comment>
<dbReference type="PANTHER" id="PTHR23024">
    <property type="entry name" value="ARYLACETAMIDE DEACETYLASE"/>
    <property type="match status" value="1"/>
</dbReference>
<dbReference type="Gene3D" id="3.40.50.1820">
    <property type="entry name" value="alpha/beta hydrolase"/>
    <property type="match status" value="1"/>
</dbReference>
<evidence type="ECO:0000313" key="3">
    <source>
        <dbReference type="EMBL" id="KAK9030279.1"/>
    </source>
</evidence>
<accession>A0ABR2SZ85</accession>
<proteinExistence type="inferred from homology"/>
<dbReference type="InterPro" id="IPR029058">
    <property type="entry name" value="AB_hydrolase_fold"/>
</dbReference>
<evidence type="ECO:0000313" key="4">
    <source>
        <dbReference type="Proteomes" id="UP001396334"/>
    </source>
</evidence>
<gene>
    <name evidence="3" type="ORF">V6N11_031707</name>
</gene>
<evidence type="ECO:0000259" key="2">
    <source>
        <dbReference type="Pfam" id="PF07859"/>
    </source>
</evidence>
<evidence type="ECO:0000256" key="1">
    <source>
        <dbReference type="ARBA" id="ARBA00010515"/>
    </source>
</evidence>
<dbReference type="Pfam" id="PF07859">
    <property type="entry name" value="Abhydrolase_3"/>
    <property type="match status" value="1"/>
</dbReference>
<keyword evidence="4" id="KW-1185">Reference proteome</keyword>
<dbReference type="InterPro" id="IPR013094">
    <property type="entry name" value="AB_hydrolase_3"/>
</dbReference>
<dbReference type="SUPFAM" id="SSF53474">
    <property type="entry name" value="alpha/beta-Hydrolases"/>
    <property type="match status" value="1"/>
</dbReference>
<dbReference type="EMBL" id="JBBPBN010000010">
    <property type="protein sequence ID" value="KAK9030279.1"/>
    <property type="molecule type" value="Genomic_DNA"/>
</dbReference>
<organism evidence="3 4">
    <name type="scientific">Hibiscus sabdariffa</name>
    <name type="common">roselle</name>
    <dbReference type="NCBI Taxonomy" id="183260"/>
    <lineage>
        <taxon>Eukaryota</taxon>
        <taxon>Viridiplantae</taxon>
        <taxon>Streptophyta</taxon>
        <taxon>Embryophyta</taxon>
        <taxon>Tracheophyta</taxon>
        <taxon>Spermatophyta</taxon>
        <taxon>Magnoliopsida</taxon>
        <taxon>eudicotyledons</taxon>
        <taxon>Gunneridae</taxon>
        <taxon>Pentapetalae</taxon>
        <taxon>rosids</taxon>
        <taxon>malvids</taxon>
        <taxon>Malvales</taxon>
        <taxon>Malvaceae</taxon>
        <taxon>Malvoideae</taxon>
        <taxon>Hibiscus</taxon>
    </lineage>
</organism>
<protein>
    <recommendedName>
        <fullName evidence="2">Alpha/beta hydrolase fold-3 domain-containing protein</fullName>
    </recommendedName>
</protein>
<dbReference type="InterPro" id="IPR050466">
    <property type="entry name" value="Carboxylest/Gibb_receptor"/>
</dbReference>
<comment type="caution">
    <text evidence="3">The sequence shown here is derived from an EMBL/GenBank/DDBJ whole genome shotgun (WGS) entry which is preliminary data.</text>
</comment>
<dbReference type="PANTHER" id="PTHR23024:SF550">
    <property type="entry name" value="CARBOXYLESTERASE 18-RELATED"/>
    <property type="match status" value="1"/>
</dbReference>
<reference evidence="3 4" key="1">
    <citation type="journal article" date="2024" name="G3 (Bethesda)">
        <title>Genome assembly of Hibiscus sabdariffa L. provides insights into metabolisms of medicinal natural products.</title>
        <authorList>
            <person name="Kim T."/>
        </authorList>
    </citation>
    <scope>NUCLEOTIDE SEQUENCE [LARGE SCALE GENOMIC DNA]</scope>
    <source>
        <strain evidence="3">TK-2024</strain>
        <tissue evidence="3">Old leaves</tissue>
    </source>
</reference>
<sequence length="344" mass="38288">MPLPPLPYPMAPQPQRSKLSLPLKTRVFTSLLSTVTDAACRSDGSVNRRFLRFLDYQVSPNPKPTNSVSTSDITVDASRNLWFRLFSPSLPSDTLLPVLVFFHGGGFTFLSPASQAYDAVCRRFARKFPAFVVSVNYRLAPEHTYPSQYDDGFDVLKFLNDNRDTILPENADLSRCFLAGDSAGGNIAHNVAVRACQEEFGTLKLRGVVCIQPFFGGEERTEAEVELVGAPLVSVPRTDFCWKALLPKGQGSSNRDHPAVNVSGPNAENIGGLDFPATMVVVAGFDPLKDWQRRYYEWLKASGKEATLVEYPSMMHAFYIFPELQESSHLILQIKDFITNQLLL</sequence>
<name>A0ABR2SZ85_9ROSI</name>